<accession>A0A0R2ACM9</accession>
<comment type="caution">
    <text evidence="1">The sequence shown here is derived from an EMBL/GenBank/DDBJ whole genome shotgun (WGS) entry which is preliminary data.</text>
</comment>
<keyword evidence="2" id="KW-1185">Reference proteome</keyword>
<evidence type="ECO:0000313" key="2">
    <source>
        <dbReference type="Proteomes" id="UP000051008"/>
    </source>
</evidence>
<evidence type="ECO:0000313" key="1">
    <source>
        <dbReference type="EMBL" id="KRM65169.1"/>
    </source>
</evidence>
<dbReference type="PATRIC" id="fig|1423718.3.peg.1587"/>
<dbReference type="AlphaFoldDB" id="A0A0R2ACM9"/>
<proteinExistence type="predicted"/>
<dbReference type="Pfam" id="PF10702">
    <property type="entry name" value="DUF2507"/>
    <property type="match status" value="1"/>
</dbReference>
<organism evidence="1 2">
    <name type="scientific">Ligilactobacillus agilis DSM 20509</name>
    <dbReference type="NCBI Taxonomy" id="1423718"/>
    <lineage>
        <taxon>Bacteria</taxon>
        <taxon>Bacillati</taxon>
        <taxon>Bacillota</taxon>
        <taxon>Bacilli</taxon>
        <taxon>Lactobacillales</taxon>
        <taxon>Lactobacillaceae</taxon>
        <taxon>Ligilactobacillus</taxon>
    </lineage>
</organism>
<dbReference type="InterPro" id="IPR024096">
    <property type="entry name" value="NO_sig/Golgi_transp_ligand-bd"/>
</dbReference>
<protein>
    <recommendedName>
        <fullName evidence="3">DUF2507 domain-containing protein</fullName>
    </recommendedName>
</protein>
<dbReference type="Gene3D" id="3.30.1380.20">
    <property type="entry name" value="Trafficking protein particle complex subunit 3"/>
    <property type="match status" value="1"/>
</dbReference>
<name>A0A0R2ACM9_9LACO</name>
<dbReference type="Proteomes" id="UP000051008">
    <property type="component" value="Unassembled WGS sequence"/>
</dbReference>
<dbReference type="InterPro" id="IPR019642">
    <property type="entry name" value="DUF2507"/>
</dbReference>
<gene>
    <name evidence="1" type="ORF">FC14_GL001522</name>
</gene>
<dbReference type="SUPFAM" id="SSF111126">
    <property type="entry name" value="Ligand-binding domain in the NO signalling and Golgi transport"/>
    <property type="match status" value="1"/>
</dbReference>
<sequence>MRLAILGGFFMTNNFYKTSMAANQTNSTLAVTILRDALIPELTGEATGILYWVGKRLARQFALAKDEDLPLFFEQTNWGTLKRIKGKANQQVFTLTGEMVATRLKLNDQADFKLECGFLAETVQNQSGFMAEALVDSVNIKKGIVTIIVQVDTKDPLDFELYEQPETLELVTPKKEATE</sequence>
<reference evidence="1 2" key="1">
    <citation type="journal article" date="2015" name="Genome Announc.">
        <title>Expanding the biotechnology potential of lactobacilli through comparative genomics of 213 strains and associated genera.</title>
        <authorList>
            <person name="Sun Z."/>
            <person name="Harris H.M."/>
            <person name="McCann A."/>
            <person name="Guo C."/>
            <person name="Argimon S."/>
            <person name="Zhang W."/>
            <person name="Yang X."/>
            <person name="Jeffery I.B."/>
            <person name="Cooney J.C."/>
            <person name="Kagawa T.F."/>
            <person name="Liu W."/>
            <person name="Song Y."/>
            <person name="Salvetti E."/>
            <person name="Wrobel A."/>
            <person name="Rasinkangas P."/>
            <person name="Parkhill J."/>
            <person name="Rea M.C."/>
            <person name="O'Sullivan O."/>
            <person name="Ritari J."/>
            <person name="Douillard F.P."/>
            <person name="Paul Ross R."/>
            <person name="Yang R."/>
            <person name="Briner A.E."/>
            <person name="Felis G.E."/>
            <person name="de Vos W.M."/>
            <person name="Barrangou R."/>
            <person name="Klaenhammer T.R."/>
            <person name="Caufield P.W."/>
            <person name="Cui Y."/>
            <person name="Zhang H."/>
            <person name="O'Toole P.W."/>
        </authorList>
    </citation>
    <scope>NUCLEOTIDE SEQUENCE [LARGE SCALE GENOMIC DNA]</scope>
    <source>
        <strain evidence="1 2">DSM 20509</strain>
    </source>
</reference>
<evidence type="ECO:0008006" key="3">
    <source>
        <dbReference type="Google" id="ProtNLM"/>
    </source>
</evidence>
<dbReference type="EMBL" id="AYYP01000019">
    <property type="protein sequence ID" value="KRM65169.1"/>
    <property type="molecule type" value="Genomic_DNA"/>
</dbReference>